<protein>
    <submittedName>
        <fullName evidence="2">Uncharacterized protein</fullName>
    </submittedName>
</protein>
<dbReference type="Proteomes" id="UP001152320">
    <property type="component" value="Chromosome 18"/>
</dbReference>
<name>A0A9Q1BHL7_HOLLE</name>
<accession>A0A9Q1BHL7</accession>
<evidence type="ECO:0000313" key="2">
    <source>
        <dbReference type="EMBL" id="KAJ8025097.1"/>
    </source>
</evidence>
<gene>
    <name evidence="2" type="ORF">HOLleu_35208</name>
</gene>
<reference evidence="2" key="1">
    <citation type="submission" date="2021-10" db="EMBL/GenBank/DDBJ databases">
        <title>Tropical sea cucumber genome reveals ecological adaptation and Cuvierian tubules defense mechanism.</title>
        <authorList>
            <person name="Chen T."/>
        </authorList>
    </citation>
    <scope>NUCLEOTIDE SEQUENCE</scope>
    <source>
        <strain evidence="2">Nanhai2018</strain>
        <tissue evidence="2">Muscle</tissue>
    </source>
</reference>
<proteinExistence type="predicted"/>
<evidence type="ECO:0000313" key="3">
    <source>
        <dbReference type="Proteomes" id="UP001152320"/>
    </source>
</evidence>
<feature type="compositionally biased region" description="Basic residues" evidence="1">
    <location>
        <begin position="65"/>
        <end position="74"/>
    </location>
</feature>
<dbReference type="AlphaFoldDB" id="A0A9Q1BHL7"/>
<evidence type="ECO:0000256" key="1">
    <source>
        <dbReference type="SAM" id="MobiDB-lite"/>
    </source>
</evidence>
<comment type="caution">
    <text evidence="2">The sequence shown here is derived from an EMBL/GenBank/DDBJ whole genome shotgun (WGS) entry which is preliminary data.</text>
</comment>
<feature type="compositionally biased region" description="Basic and acidic residues" evidence="1">
    <location>
        <begin position="75"/>
        <end position="84"/>
    </location>
</feature>
<feature type="region of interest" description="Disordered" evidence="1">
    <location>
        <begin position="65"/>
        <end position="95"/>
    </location>
</feature>
<organism evidence="2 3">
    <name type="scientific">Holothuria leucospilota</name>
    <name type="common">Black long sea cucumber</name>
    <name type="synonym">Mertensiothuria leucospilota</name>
    <dbReference type="NCBI Taxonomy" id="206669"/>
    <lineage>
        <taxon>Eukaryota</taxon>
        <taxon>Metazoa</taxon>
        <taxon>Echinodermata</taxon>
        <taxon>Eleutherozoa</taxon>
        <taxon>Echinozoa</taxon>
        <taxon>Holothuroidea</taxon>
        <taxon>Aspidochirotacea</taxon>
        <taxon>Aspidochirotida</taxon>
        <taxon>Holothuriidae</taxon>
        <taxon>Holothuria</taxon>
    </lineage>
</organism>
<keyword evidence="3" id="KW-1185">Reference proteome</keyword>
<dbReference type="EMBL" id="JAIZAY010000018">
    <property type="protein sequence ID" value="KAJ8025097.1"/>
    <property type="molecule type" value="Genomic_DNA"/>
</dbReference>
<sequence>MFVCHLGNFHSRIVSPVRGTCTFFGDFFAGNLVVFITQKLIATYLEKNRKISLHLFLCLNEKKEKKSKKKKKKQREKEKDDKITKRITNMRRIAR</sequence>